<accession>A0A2P2QYE1</accession>
<organism evidence="1">
    <name type="scientific">Rhizophora mucronata</name>
    <name type="common">Asiatic mangrove</name>
    <dbReference type="NCBI Taxonomy" id="61149"/>
    <lineage>
        <taxon>Eukaryota</taxon>
        <taxon>Viridiplantae</taxon>
        <taxon>Streptophyta</taxon>
        <taxon>Embryophyta</taxon>
        <taxon>Tracheophyta</taxon>
        <taxon>Spermatophyta</taxon>
        <taxon>Magnoliopsida</taxon>
        <taxon>eudicotyledons</taxon>
        <taxon>Gunneridae</taxon>
        <taxon>Pentapetalae</taxon>
        <taxon>rosids</taxon>
        <taxon>fabids</taxon>
        <taxon>Malpighiales</taxon>
        <taxon>Rhizophoraceae</taxon>
        <taxon>Rhizophora</taxon>
    </lineage>
</organism>
<evidence type="ECO:0000313" key="1">
    <source>
        <dbReference type="EMBL" id="MBX72012.1"/>
    </source>
</evidence>
<dbReference type="EMBL" id="GGEC01091528">
    <property type="protein sequence ID" value="MBX72012.1"/>
    <property type="molecule type" value="Transcribed_RNA"/>
</dbReference>
<proteinExistence type="predicted"/>
<protein>
    <submittedName>
        <fullName evidence="1">Uncharacterized protein</fullName>
    </submittedName>
</protein>
<reference evidence="1" key="1">
    <citation type="submission" date="2018-02" db="EMBL/GenBank/DDBJ databases">
        <title>Rhizophora mucronata_Transcriptome.</title>
        <authorList>
            <person name="Meera S.P."/>
            <person name="Sreeshan A."/>
            <person name="Augustine A."/>
        </authorList>
    </citation>
    <scope>NUCLEOTIDE SEQUENCE</scope>
    <source>
        <tissue evidence="1">Leaf</tissue>
    </source>
</reference>
<sequence>MQQTERERVLRQRENAKKETYYMLLFSSFITVSPLETI</sequence>
<name>A0A2P2QYE1_RHIMU</name>
<dbReference type="AlphaFoldDB" id="A0A2P2QYE1"/>